<accession>I3ZKW3</accession>
<dbReference type="InterPro" id="IPR002509">
    <property type="entry name" value="NODB_dom"/>
</dbReference>
<dbReference type="InterPro" id="IPR050248">
    <property type="entry name" value="Polysacc_deacetylase_ArnD"/>
</dbReference>
<name>I3ZKW3_TERRK</name>
<feature type="domain" description="NodB homology" evidence="4">
    <location>
        <begin position="25"/>
        <end position="251"/>
    </location>
</feature>
<dbReference type="GO" id="GO:0045493">
    <property type="term" value="P:xylan catabolic process"/>
    <property type="evidence" value="ECO:0007669"/>
    <property type="project" value="UniProtKB-KW"/>
</dbReference>
<dbReference type="SUPFAM" id="SSF88713">
    <property type="entry name" value="Glycoside hydrolase/deacetylase"/>
    <property type="match status" value="1"/>
</dbReference>
<proteinExistence type="predicted"/>
<keyword evidence="1" id="KW-0479">Metal-binding</keyword>
<dbReference type="Gene3D" id="3.20.20.370">
    <property type="entry name" value="Glycoside hydrolase/deacetylase"/>
    <property type="match status" value="1"/>
</dbReference>
<dbReference type="GO" id="GO:0016798">
    <property type="term" value="F:hydrolase activity, acting on glycosyl bonds"/>
    <property type="evidence" value="ECO:0007669"/>
    <property type="project" value="UniProtKB-KW"/>
</dbReference>
<dbReference type="PANTHER" id="PTHR10587">
    <property type="entry name" value="GLYCOSYL TRANSFERASE-RELATED"/>
    <property type="match status" value="1"/>
</dbReference>
<keyword evidence="5" id="KW-0119">Carbohydrate metabolism</keyword>
<dbReference type="GO" id="GO:0046872">
    <property type="term" value="F:metal ion binding"/>
    <property type="evidence" value="ECO:0007669"/>
    <property type="project" value="UniProtKB-KW"/>
</dbReference>
<dbReference type="GO" id="GO:0016810">
    <property type="term" value="F:hydrolase activity, acting on carbon-nitrogen (but not peptide) bonds"/>
    <property type="evidence" value="ECO:0007669"/>
    <property type="project" value="InterPro"/>
</dbReference>
<dbReference type="PANTHER" id="PTHR10587:SF133">
    <property type="entry name" value="CHITIN DEACETYLASE 1-RELATED"/>
    <property type="match status" value="1"/>
</dbReference>
<dbReference type="eggNOG" id="COG0726">
    <property type="taxonomic scope" value="Bacteria"/>
</dbReference>
<keyword evidence="6" id="KW-1185">Reference proteome</keyword>
<keyword evidence="5" id="KW-0624">Polysaccharide degradation</keyword>
<dbReference type="Proteomes" id="UP000006056">
    <property type="component" value="Chromosome"/>
</dbReference>
<dbReference type="RefSeq" id="WP_014787142.1">
    <property type="nucleotide sequence ID" value="NC_018014.1"/>
</dbReference>
<dbReference type="PROSITE" id="PS51677">
    <property type="entry name" value="NODB"/>
    <property type="match status" value="1"/>
</dbReference>
<evidence type="ECO:0000259" key="4">
    <source>
        <dbReference type="PROSITE" id="PS51677"/>
    </source>
</evidence>
<protein>
    <submittedName>
        <fullName evidence="5">Putative xylanase/chitin deacetylase</fullName>
    </submittedName>
</protein>
<dbReference type="KEGG" id="trs:Terro_3669"/>
<sequence length="302" mass="33431">MRLTGRLFFAAISMCSLPCATATAQAVAFTWDDLPAHSALPPGQTRLEIAQSILKAMKDKNLPPAYGFVNGSFMEHEPGTESVLKAWRAAGLPLGNHTWSHMNLNNSPVEAWEQDLQKNEPLLREYATGADWHWLRYPNLAEGHDEKRTEARAFLKTQGYHIASVTMSFGDYAWNTPYARCVQTHDEAAIANLEASYLKAADETITYTRSASKAVFGHDIPYVLLMHVGALDAKLLPGLLALYQQRGFRFITLEEAESDPFYASDRNIVPEANPATFEAAAATKGIKLPPHPALPKMDDLCQ</sequence>
<feature type="chain" id="PRO_5003684095" evidence="3">
    <location>
        <begin position="25"/>
        <end position="302"/>
    </location>
</feature>
<evidence type="ECO:0000256" key="2">
    <source>
        <dbReference type="ARBA" id="ARBA00022801"/>
    </source>
</evidence>
<reference evidence="5 6" key="1">
    <citation type="submission" date="2012-06" db="EMBL/GenBank/DDBJ databases">
        <title>Complete genome of Terriglobus roseus DSM 18391.</title>
        <authorList>
            <consortium name="US DOE Joint Genome Institute (JGI-PGF)"/>
            <person name="Lucas S."/>
            <person name="Copeland A."/>
            <person name="Lapidus A."/>
            <person name="Glavina del Rio T."/>
            <person name="Dalin E."/>
            <person name="Tice H."/>
            <person name="Bruce D."/>
            <person name="Goodwin L."/>
            <person name="Pitluck S."/>
            <person name="Peters L."/>
            <person name="Mikhailova N."/>
            <person name="Munk A.C.C."/>
            <person name="Kyrpides N."/>
            <person name="Mavromatis K."/>
            <person name="Ivanova N."/>
            <person name="Brettin T."/>
            <person name="Detter J.C."/>
            <person name="Han C."/>
            <person name="Larimer F."/>
            <person name="Land M."/>
            <person name="Hauser L."/>
            <person name="Markowitz V."/>
            <person name="Cheng J.-F."/>
            <person name="Hugenholtz P."/>
            <person name="Woyke T."/>
            <person name="Wu D."/>
            <person name="Brambilla E."/>
            <person name="Klenk H.-P."/>
            <person name="Eisen J.A."/>
        </authorList>
    </citation>
    <scope>NUCLEOTIDE SEQUENCE [LARGE SCALE GENOMIC DNA]</scope>
    <source>
        <strain evidence="6">DSM 18391 / NRRL B-41598 / KBS 63</strain>
    </source>
</reference>
<feature type="signal peptide" evidence="3">
    <location>
        <begin position="1"/>
        <end position="24"/>
    </location>
</feature>
<dbReference type="HOGENOM" id="CLU_071828_0_0_0"/>
<evidence type="ECO:0000313" key="5">
    <source>
        <dbReference type="EMBL" id="AFL89881.1"/>
    </source>
</evidence>
<dbReference type="GO" id="GO:0016020">
    <property type="term" value="C:membrane"/>
    <property type="evidence" value="ECO:0007669"/>
    <property type="project" value="TreeGrafter"/>
</dbReference>
<gene>
    <name evidence="5" type="ordered locus">Terro_3669</name>
</gene>
<keyword evidence="2 5" id="KW-0378">Hydrolase</keyword>
<dbReference type="OrthoDB" id="115239at2"/>
<evidence type="ECO:0000313" key="6">
    <source>
        <dbReference type="Proteomes" id="UP000006056"/>
    </source>
</evidence>
<dbReference type="AlphaFoldDB" id="I3ZKW3"/>
<dbReference type="CDD" id="cd10960">
    <property type="entry name" value="CE4_NodB_like_1"/>
    <property type="match status" value="1"/>
</dbReference>
<organism evidence="5 6">
    <name type="scientific">Terriglobus roseus (strain DSM 18391 / NRRL B-41598 / KBS 63)</name>
    <dbReference type="NCBI Taxonomy" id="926566"/>
    <lineage>
        <taxon>Bacteria</taxon>
        <taxon>Pseudomonadati</taxon>
        <taxon>Acidobacteriota</taxon>
        <taxon>Terriglobia</taxon>
        <taxon>Terriglobales</taxon>
        <taxon>Acidobacteriaceae</taxon>
        <taxon>Terriglobus</taxon>
    </lineage>
</organism>
<evidence type="ECO:0000256" key="3">
    <source>
        <dbReference type="SAM" id="SignalP"/>
    </source>
</evidence>
<dbReference type="Pfam" id="PF01522">
    <property type="entry name" value="Polysacc_deac_1"/>
    <property type="match status" value="1"/>
</dbReference>
<dbReference type="STRING" id="926566.Terro_3669"/>
<dbReference type="InterPro" id="IPR011330">
    <property type="entry name" value="Glyco_hydro/deAcase_b/a-brl"/>
</dbReference>
<keyword evidence="5" id="KW-0858">Xylan degradation</keyword>
<evidence type="ECO:0000256" key="1">
    <source>
        <dbReference type="ARBA" id="ARBA00022723"/>
    </source>
</evidence>
<dbReference type="PATRIC" id="fig|926566.3.peg.3615"/>
<keyword evidence="3" id="KW-0732">Signal</keyword>
<keyword evidence="5" id="KW-0326">Glycosidase</keyword>
<dbReference type="EMBL" id="CP003379">
    <property type="protein sequence ID" value="AFL89881.1"/>
    <property type="molecule type" value="Genomic_DNA"/>
</dbReference>